<keyword evidence="4" id="KW-0408">Iron</keyword>
<dbReference type="GO" id="GO:0019825">
    <property type="term" value="F:oxygen binding"/>
    <property type="evidence" value="ECO:0007669"/>
    <property type="project" value="InterPro"/>
</dbReference>
<reference evidence="5 6" key="1">
    <citation type="journal article" date="2015" name="Sci. Rep.">
        <title>Genome of the facultative scuticociliatosis pathogen Pseudocohnilembus persalinus provides insight into its virulence through horizontal gene transfer.</title>
        <authorList>
            <person name="Xiong J."/>
            <person name="Wang G."/>
            <person name="Cheng J."/>
            <person name="Tian M."/>
            <person name="Pan X."/>
            <person name="Warren A."/>
            <person name="Jiang C."/>
            <person name="Yuan D."/>
            <person name="Miao W."/>
        </authorList>
    </citation>
    <scope>NUCLEOTIDE SEQUENCE [LARGE SCALE GENOMIC DNA]</scope>
    <source>
        <strain evidence="5">36N120E</strain>
    </source>
</reference>
<sequence length="218" mass="25567">MATSLNSLLKQNSQQKINIYNTKLNRNISKSFNKYCKIQEKKNDKYNQPNSCQSRLANMSINQKKVNKNQQLLQVPQQQYNLSLTEINGSFDSQYTKLFYPNTLYSSLGGKQNLMKIFSNFTHKIVLDPEINHYYLNTDMHKQEERQIQFWTVLFDGPDNYQGQSMKQVHKGMNISEKSYDLVLKYLCKSFQKYGATHEEIQKILEIAAVLKQDIVNQ</sequence>
<comment type="caution">
    <text evidence="5">The sequence shown here is derived from an EMBL/GenBank/DDBJ whole genome shotgun (WGS) entry which is preliminary data.</text>
</comment>
<dbReference type="InterPro" id="IPR009050">
    <property type="entry name" value="Globin-like_sf"/>
</dbReference>
<dbReference type="InterPro" id="IPR001486">
    <property type="entry name" value="Hemoglobin_trunc"/>
</dbReference>
<keyword evidence="1" id="KW-0813">Transport</keyword>
<dbReference type="AlphaFoldDB" id="A0A0V0QXT6"/>
<dbReference type="SUPFAM" id="SSF46458">
    <property type="entry name" value="Globin-like"/>
    <property type="match status" value="1"/>
</dbReference>
<dbReference type="InterPro" id="IPR012292">
    <property type="entry name" value="Globin/Proto"/>
</dbReference>
<evidence type="ECO:0000313" key="5">
    <source>
        <dbReference type="EMBL" id="KRX06874.1"/>
    </source>
</evidence>
<keyword evidence="3" id="KW-0479">Metal-binding</keyword>
<keyword evidence="2" id="KW-0349">Heme</keyword>
<dbReference type="GO" id="GO:0046872">
    <property type="term" value="F:metal ion binding"/>
    <property type="evidence" value="ECO:0007669"/>
    <property type="project" value="UniProtKB-KW"/>
</dbReference>
<evidence type="ECO:0000256" key="1">
    <source>
        <dbReference type="ARBA" id="ARBA00022448"/>
    </source>
</evidence>
<dbReference type="Gene3D" id="1.10.490.10">
    <property type="entry name" value="Globins"/>
    <property type="match status" value="1"/>
</dbReference>
<dbReference type="CDD" id="cd00454">
    <property type="entry name" value="TrHb1_N"/>
    <property type="match status" value="1"/>
</dbReference>
<protein>
    <submittedName>
        <fullName evidence="5">Globin-like protein</fullName>
    </submittedName>
</protein>
<dbReference type="EMBL" id="LDAU01000091">
    <property type="protein sequence ID" value="KRX06874.1"/>
    <property type="molecule type" value="Genomic_DNA"/>
</dbReference>
<dbReference type="GO" id="GO:0020037">
    <property type="term" value="F:heme binding"/>
    <property type="evidence" value="ECO:0007669"/>
    <property type="project" value="InterPro"/>
</dbReference>
<accession>A0A0V0QXT6</accession>
<name>A0A0V0QXT6_PSEPJ</name>
<keyword evidence="6" id="KW-1185">Reference proteome</keyword>
<gene>
    <name evidence="5" type="ORF">PPERSA_11519</name>
</gene>
<organism evidence="5 6">
    <name type="scientific">Pseudocohnilembus persalinus</name>
    <name type="common">Ciliate</name>
    <dbReference type="NCBI Taxonomy" id="266149"/>
    <lineage>
        <taxon>Eukaryota</taxon>
        <taxon>Sar</taxon>
        <taxon>Alveolata</taxon>
        <taxon>Ciliophora</taxon>
        <taxon>Intramacronucleata</taxon>
        <taxon>Oligohymenophorea</taxon>
        <taxon>Scuticociliatia</taxon>
        <taxon>Philasterida</taxon>
        <taxon>Pseudocohnilembidae</taxon>
        <taxon>Pseudocohnilembus</taxon>
    </lineage>
</organism>
<dbReference type="OrthoDB" id="2155372at2759"/>
<proteinExistence type="predicted"/>
<evidence type="ECO:0000256" key="4">
    <source>
        <dbReference type="ARBA" id="ARBA00023004"/>
    </source>
</evidence>
<evidence type="ECO:0000256" key="2">
    <source>
        <dbReference type="ARBA" id="ARBA00022617"/>
    </source>
</evidence>
<evidence type="ECO:0000313" key="6">
    <source>
        <dbReference type="Proteomes" id="UP000054937"/>
    </source>
</evidence>
<dbReference type="InParanoid" id="A0A0V0QXT6"/>
<dbReference type="Proteomes" id="UP000054937">
    <property type="component" value="Unassembled WGS sequence"/>
</dbReference>
<evidence type="ECO:0000256" key="3">
    <source>
        <dbReference type="ARBA" id="ARBA00022723"/>
    </source>
</evidence>
<dbReference type="Pfam" id="PF01152">
    <property type="entry name" value="Bac_globin"/>
    <property type="match status" value="1"/>
</dbReference>